<dbReference type="Pfam" id="PF00586">
    <property type="entry name" value="AIRS"/>
    <property type="match status" value="1"/>
</dbReference>
<dbReference type="Pfam" id="PF02769">
    <property type="entry name" value="AIRS_C"/>
    <property type="match status" value="1"/>
</dbReference>
<proteinExistence type="predicted"/>
<evidence type="ECO:0000256" key="2">
    <source>
        <dbReference type="ARBA" id="ARBA00022741"/>
    </source>
</evidence>
<feature type="domain" description="PurM-like C-terminal" evidence="7">
    <location>
        <begin position="143"/>
        <end position="314"/>
    </location>
</feature>
<dbReference type="KEGG" id="csm:CSUB8521_0396"/>
<sequence>MGLDKILGILKPHENILSGINNNEDASVYKLNEDLALVQTLDFITPVVDSAYHFGTIAAANALSDVFAMGAEVINALNIVGFDTCHFNNEILLEVLEGARAKVEEAGAMLVGGHTIENDEFIFGLSVTGVVHPKKFIANNSAKDGDVILLTKPIGSGIISTAIKASLLEKSKILKAVEQMSFLNLYASRILKRFKSLSALSDVTGFGLLGHLKEMLNKEIMIEVYKNEIPLMDGVLSIANMGIIPAGAYKNKDSLKIWVENLNEKDEDIVYFDPQTSGGLLAAMSENEVNEALKILKDHDIEAKIIAKCVRNTHNYLLLR</sequence>
<dbReference type="GO" id="GO:0004756">
    <property type="term" value="F:selenide, water dikinase activity"/>
    <property type="evidence" value="ECO:0007669"/>
    <property type="project" value="UniProtKB-EC"/>
</dbReference>
<dbReference type="HOGENOM" id="CLU_032859_0_1_7"/>
<evidence type="ECO:0000259" key="6">
    <source>
        <dbReference type="Pfam" id="PF00586"/>
    </source>
</evidence>
<name>A0A0A8H9D2_9BACT</name>
<keyword evidence="5" id="KW-0711">Selenium</keyword>
<accession>A0A0A8H9D2</accession>
<dbReference type="GO" id="GO:0016260">
    <property type="term" value="P:selenocysteine biosynthetic process"/>
    <property type="evidence" value="ECO:0007669"/>
    <property type="project" value="TreeGrafter"/>
</dbReference>
<feature type="domain" description="PurM-like N-terminal" evidence="6">
    <location>
        <begin position="24"/>
        <end position="131"/>
    </location>
</feature>
<dbReference type="InterPro" id="IPR036676">
    <property type="entry name" value="PurM-like_C_sf"/>
</dbReference>
<gene>
    <name evidence="8" type="primary">selD</name>
    <name evidence="8" type="ORF">CSUB8521_0396</name>
</gene>
<evidence type="ECO:0000256" key="4">
    <source>
        <dbReference type="ARBA" id="ARBA00022840"/>
    </source>
</evidence>
<keyword evidence="1 8" id="KW-0808">Transferase</keyword>
<dbReference type="Gene3D" id="3.90.650.10">
    <property type="entry name" value="PurM-like C-terminal domain"/>
    <property type="match status" value="1"/>
</dbReference>
<dbReference type="InterPro" id="IPR036921">
    <property type="entry name" value="PurM-like_N_sf"/>
</dbReference>
<organism evidence="8 9">
    <name type="scientific">Campylobacter subantarcticus LMG 24374</name>
    <dbReference type="NCBI Taxonomy" id="1388751"/>
    <lineage>
        <taxon>Bacteria</taxon>
        <taxon>Pseudomonadati</taxon>
        <taxon>Campylobacterota</taxon>
        <taxon>Epsilonproteobacteria</taxon>
        <taxon>Campylobacterales</taxon>
        <taxon>Campylobacteraceae</taxon>
        <taxon>Campylobacter</taxon>
    </lineage>
</organism>
<dbReference type="InterPro" id="IPR004536">
    <property type="entry name" value="SPS/SelD"/>
</dbReference>
<dbReference type="Proteomes" id="UP000031135">
    <property type="component" value="Chromosome"/>
</dbReference>
<dbReference type="PANTHER" id="PTHR10256:SF0">
    <property type="entry name" value="INACTIVE SELENIDE, WATER DIKINASE-LIKE PROTEIN-RELATED"/>
    <property type="match status" value="1"/>
</dbReference>
<dbReference type="CDD" id="cd02195">
    <property type="entry name" value="SelD"/>
    <property type="match status" value="1"/>
</dbReference>
<dbReference type="SUPFAM" id="SSF55326">
    <property type="entry name" value="PurM N-terminal domain-like"/>
    <property type="match status" value="1"/>
</dbReference>
<evidence type="ECO:0000256" key="3">
    <source>
        <dbReference type="ARBA" id="ARBA00022777"/>
    </source>
</evidence>
<dbReference type="GO" id="GO:0005737">
    <property type="term" value="C:cytoplasm"/>
    <property type="evidence" value="ECO:0007669"/>
    <property type="project" value="TreeGrafter"/>
</dbReference>
<keyword evidence="2" id="KW-0547">Nucleotide-binding</keyword>
<dbReference type="InterPro" id="IPR010918">
    <property type="entry name" value="PurM-like_C_dom"/>
</dbReference>
<dbReference type="InterPro" id="IPR016188">
    <property type="entry name" value="PurM-like_N"/>
</dbReference>
<dbReference type="PANTHER" id="PTHR10256">
    <property type="entry name" value="SELENIDE, WATER DIKINASE"/>
    <property type="match status" value="1"/>
</dbReference>
<protein>
    <submittedName>
        <fullName evidence="8">Selenophosphate synthetase</fullName>
        <ecNumber evidence="8">2.7.9.3</ecNumber>
    </submittedName>
</protein>
<dbReference type="EC" id="2.7.9.3" evidence="8"/>
<evidence type="ECO:0000256" key="5">
    <source>
        <dbReference type="ARBA" id="ARBA00023266"/>
    </source>
</evidence>
<evidence type="ECO:0000259" key="7">
    <source>
        <dbReference type="Pfam" id="PF02769"/>
    </source>
</evidence>
<dbReference type="Gene3D" id="3.30.1330.10">
    <property type="entry name" value="PurM-like, N-terminal domain"/>
    <property type="match status" value="1"/>
</dbReference>
<reference evidence="8 9" key="1">
    <citation type="journal article" date="2014" name="Genome Biol. Evol.">
        <title>Comparative Genomics of the Campylobacter lari Group.</title>
        <authorList>
            <person name="Miller W.G."/>
            <person name="Yee E."/>
            <person name="Chapman M.H."/>
            <person name="Smith T.P."/>
            <person name="Bono J.L."/>
            <person name="Huynh S."/>
            <person name="Parker C.T."/>
            <person name="Vandamme P."/>
            <person name="Luong K."/>
            <person name="Korlach J."/>
        </authorList>
    </citation>
    <scope>NUCLEOTIDE SEQUENCE [LARGE SCALE GENOMIC DNA]</scope>
    <source>
        <strain evidence="8 9">LMG 24374</strain>
    </source>
</reference>
<evidence type="ECO:0000313" key="9">
    <source>
        <dbReference type="Proteomes" id="UP000031135"/>
    </source>
</evidence>
<dbReference type="PIRSF" id="PIRSF036407">
    <property type="entry name" value="Selenphspht_syn"/>
    <property type="match status" value="1"/>
</dbReference>
<dbReference type="NCBIfam" id="TIGR00476">
    <property type="entry name" value="selD"/>
    <property type="match status" value="1"/>
</dbReference>
<dbReference type="AlphaFoldDB" id="A0A0A8H9D2"/>
<dbReference type="GO" id="GO:0005524">
    <property type="term" value="F:ATP binding"/>
    <property type="evidence" value="ECO:0007669"/>
    <property type="project" value="UniProtKB-KW"/>
</dbReference>
<keyword evidence="3" id="KW-0418">Kinase</keyword>
<dbReference type="EMBL" id="CP007772">
    <property type="protein sequence ID" value="AJC90280.1"/>
    <property type="molecule type" value="Genomic_DNA"/>
</dbReference>
<keyword evidence="4" id="KW-0067">ATP-binding</keyword>
<evidence type="ECO:0000256" key="1">
    <source>
        <dbReference type="ARBA" id="ARBA00022679"/>
    </source>
</evidence>
<dbReference type="SUPFAM" id="SSF56042">
    <property type="entry name" value="PurM C-terminal domain-like"/>
    <property type="match status" value="1"/>
</dbReference>
<evidence type="ECO:0000313" key="8">
    <source>
        <dbReference type="EMBL" id="AJC90280.1"/>
    </source>
</evidence>